<dbReference type="SUPFAM" id="SSF109854">
    <property type="entry name" value="DinB/YfiT-like putative metalloenzymes"/>
    <property type="match status" value="1"/>
</dbReference>
<organism evidence="1 2">
    <name type="scientific">Anthostomella pinea</name>
    <dbReference type="NCBI Taxonomy" id="933095"/>
    <lineage>
        <taxon>Eukaryota</taxon>
        <taxon>Fungi</taxon>
        <taxon>Dikarya</taxon>
        <taxon>Ascomycota</taxon>
        <taxon>Pezizomycotina</taxon>
        <taxon>Sordariomycetes</taxon>
        <taxon>Xylariomycetidae</taxon>
        <taxon>Xylariales</taxon>
        <taxon>Xylariaceae</taxon>
        <taxon>Anthostomella</taxon>
    </lineage>
</organism>
<dbReference type="InterPro" id="IPR018531">
    <property type="entry name" value="DUF1993"/>
</dbReference>
<dbReference type="EMBL" id="CAUWAG010000012">
    <property type="protein sequence ID" value="CAJ2509689.1"/>
    <property type="molecule type" value="Genomic_DNA"/>
</dbReference>
<name>A0AAI8VS71_9PEZI</name>
<dbReference type="PANTHER" id="PTHR36922:SF1">
    <property type="entry name" value="DUF1993 DOMAIN-CONTAINING PROTEIN"/>
    <property type="match status" value="1"/>
</dbReference>
<proteinExistence type="predicted"/>
<dbReference type="Proteomes" id="UP001295740">
    <property type="component" value="Unassembled WGS sequence"/>
</dbReference>
<evidence type="ECO:0000313" key="2">
    <source>
        <dbReference type="Proteomes" id="UP001295740"/>
    </source>
</evidence>
<dbReference type="Gene3D" id="1.20.120.450">
    <property type="entry name" value="dinb family like domain"/>
    <property type="match status" value="1"/>
</dbReference>
<dbReference type="AlphaFoldDB" id="A0AAI8VS71"/>
<gene>
    <name evidence="1" type="ORF">KHLLAP_LOCUS10157</name>
</gene>
<reference evidence="1" key="1">
    <citation type="submission" date="2023-10" db="EMBL/GenBank/DDBJ databases">
        <authorList>
            <person name="Hackl T."/>
        </authorList>
    </citation>
    <scope>NUCLEOTIDE SEQUENCE</scope>
</reference>
<protein>
    <submittedName>
        <fullName evidence="1">Uu.00g147150.m01.CDS01</fullName>
    </submittedName>
</protein>
<dbReference type="PANTHER" id="PTHR36922">
    <property type="entry name" value="BLL2446 PROTEIN"/>
    <property type="match status" value="1"/>
</dbReference>
<evidence type="ECO:0000313" key="1">
    <source>
        <dbReference type="EMBL" id="CAJ2509689.1"/>
    </source>
</evidence>
<sequence length="171" mass="19175">MASLYDLSIPVLTNMLACEESLLKKAEDFAVENKIPVTELLEARIHDDMLPLGLQIVITINQARRALETLTDLQAPALEKEALPQEEYHTQLSEMLKLLSDTKPESIKVQPSDTVSILIPTGEVKCSAVEFVTGFTLPNAYFHVTTMYDILRMKGVPLGKKDYLMHFLSKL</sequence>
<dbReference type="InterPro" id="IPR034660">
    <property type="entry name" value="DinB/YfiT-like"/>
</dbReference>
<accession>A0AAI8VS71</accession>
<dbReference type="Pfam" id="PF09351">
    <property type="entry name" value="DUF1993"/>
    <property type="match status" value="1"/>
</dbReference>
<keyword evidence="2" id="KW-1185">Reference proteome</keyword>
<comment type="caution">
    <text evidence="1">The sequence shown here is derived from an EMBL/GenBank/DDBJ whole genome shotgun (WGS) entry which is preliminary data.</text>
</comment>